<dbReference type="EMBL" id="MLAK01001179">
    <property type="protein sequence ID" value="OHS96408.1"/>
    <property type="molecule type" value="Genomic_DNA"/>
</dbReference>
<dbReference type="GeneID" id="94846131"/>
<accession>A0A1J4JB92</accession>
<protein>
    <recommendedName>
        <fullName evidence="4">DUF5057 domain-containing protein</fullName>
    </recommendedName>
</protein>
<dbReference type="RefSeq" id="XP_068349545.1">
    <property type="nucleotide sequence ID" value="XM_068511427.1"/>
</dbReference>
<reference evidence="2" key="1">
    <citation type="submission" date="2016-10" db="EMBL/GenBank/DDBJ databases">
        <authorList>
            <person name="Benchimol M."/>
            <person name="Almeida L.G."/>
            <person name="Vasconcelos A.T."/>
            <person name="Perreira-Neves A."/>
            <person name="Rosa I.A."/>
            <person name="Tasca T."/>
            <person name="Bogo M.R."/>
            <person name="de Souza W."/>
        </authorList>
    </citation>
    <scope>NUCLEOTIDE SEQUENCE [LARGE SCALE GENOMIC DNA]</scope>
    <source>
        <strain evidence="2">K</strain>
    </source>
</reference>
<dbReference type="VEuPathDB" id="TrichDB:TRFO_37451"/>
<evidence type="ECO:0000256" key="1">
    <source>
        <dbReference type="SAM" id="SignalP"/>
    </source>
</evidence>
<evidence type="ECO:0000313" key="2">
    <source>
        <dbReference type="EMBL" id="OHS96408.1"/>
    </source>
</evidence>
<proteinExistence type="predicted"/>
<evidence type="ECO:0008006" key="4">
    <source>
        <dbReference type="Google" id="ProtNLM"/>
    </source>
</evidence>
<organism evidence="2 3">
    <name type="scientific">Tritrichomonas foetus</name>
    <dbReference type="NCBI Taxonomy" id="1144522"/>
    <lineage>
        <taxon>Eukaryota</taxon>
        <taxon>Metamonada</taxon>
        <taxon>Parabasalia</taxon>
        <taxon>Tritrichomonadida</taxon>
        <taxon>Tritrichomonadidae</taxon>
        <taxon>Tritrichomonas</taxon>
    </lineage>
</organism>
<keyword evidence="3" id="KW-1185">Reference proteome</keyword>
<gene>
    <name evidence="2" type="ORF">TRFO_37451</name>
</gene>
<feature type="signal peptide" evidence="1">
    <location>
        <begin position="1"/>
        <end position="15"/>
    </location>
</feature>
<sequence length="2009" mass="226720">MFLLLFSFLPYYCRTIESIPLKAIYDGTLNDNKGGVSLNWEDLSTNYEFYKIMRYIEGKDPQTISTMDFLHNTTVKVLNIYPTGTTSGYGMINDATYTVGDNEFSLPLSASLKVWMEGGSIKFQNGTVINIEAAGEIEVNGEKSKLINVDCKSNKEFRDDPSMIWNYDVVMIGTWDCNNAWYVEGNRGADNVNSELSKYISKGYGVLLGHDILGFYFGKTISYGPLLPFLKMKVGPWDNDIKTSMNPVFDYNVTSGYYSVQVRIKKNGLLTQYPWNIGEINTILNIPLTHTCAQVSESDVWIELDDIYQKYTSRDKPPPDGITGNYKFYLTTNNNIAMIQTGHSNCESTNDERKIIANTLFYLKQRSYEKYSLDNDMRDESPPGQPSIESYRYLSNKIQIKLTATDSTESYGYKVLGYDINDQENAAAQSEIVNVTIKGSGINNYKYIIDLNPNNNDYSVSNLTETLTEGNSIETSNQFTERRYIHACAIDKEGHTSSIVTLEVPIPLKATYDQSMYNGKGGVHLDWEEMYGNYNFLKISRAENNGNDNYIQEYDFVRNDKVKALLIYPDTYDSYIIPSDVIFKLKNGTRISNSHISSAMKLWVEGGKIFDKEENLIGSFDSSAAINSNNDEEPLVTIDAYVHANFRDNKLMDQDGNPFYPIMDDYDVLILGSWDCFNMHDMYCNRNRGKDETINAIRSFTNEGKGVLLTHDLVGFHFGTTDSYGPLAHDLDIKVGGWNEVTNRASAFDYSYETSFWSEKVKIKKEGLITKYPNDLGGIDTEIEVPLTHTSSQLAKGDVWFEMSEFKEVNSSTKDQGPKYGDEGNYKYFLTTKNNFAMIQTGHSNYGTTEGERKILANTLFSLKKRGTLKNYDDEDGYDRTIPNPSYVGSISYLAEKMVINITTSTPGTTFRYKVNGYIEFDDQNVYSETPYADLVVHTTIKEYHYYIDQNPTSDKSDTNKFSIISSTGTITVSNLLTNHNYIHIYATDYRDQESEVSDIKIPIPLKVEYDQTLSDGNGGIKLNWEEMDGSFSYFRVMKYKDDEEPQTISTMDFLSGDTVKVLNLFPDVSGSTSSISQAKFTLLNGTTYEDYKSASLKVWIEGGEIQDDGKTTQYEPAGAINITQEDGTVKLTQLIHVTSYPNYYLRDNTDNLYDHLDDYDVVFIGTWDTNNAKNGERNKGNTEGNERLEKYINTGHGVLFGHDTLGYRFGTSDSYGPLAHYLDMKIGRWENDTSKASKSDYNYSTSYTSKEAIIKKEGLLTNYPWNIGTIGTKLEVPLTHTCAQMANGDIWLEMGAVDGNSIERPGPELTGSYTFYLTSKNNVAMIQTGHSNCESTEDERKIIANTLFYLKQRSNKKNSIDNEGNDVTPPDPPTISKYEYKNDKIILTLDSTDYGNSYGYKVFGYSLTDSTSHIAESAIINITVQPSGIYGYRYMIDTNPTTSIASVDFDSFTDENGIIEVPNNYFSRYYLHACCVDNNGRASSTATFEIPIPLTLQFDQTLSNGKGGVKLNWSEIYGDFAYYRVERYTEDGKSQLISTMNFENEQVKVLNIYPGNVKQNHIETVTFNNGTYEFDLPISASLKIWMEGGTIKFSNGTTLTMDPAGSILLNGNEENTQLIHVDYKSNDEFRNNPTLIWGYDVVMIGSTDSHNSWYEEANRGSQEIINELDKYIKEGYGLLIGHDVVGFYFGKNLSYGPLASYINMDLGWWEDKSGDFGPIEVDFPSKSGYFSSHVRIKKEGLLTKFPWDIGEINTVLDIPLTHTCAQVANSYVWMELDDINNENSDKDNPPPAQFTGNYKFYLTSNNNVAMIQTGHSSSLSTSDERKVIANTLFYLKQRSTNKYSEDNDGYDKVSPSTPVMQSYTYLDDKIIVNVKSIDYGTVYGYKIYGFSTNSADFDAETAIINITIPESGIDHYKYIVDSNEETTTPTNEWTLTSQSGALAVNNEIGNILFIHVVAVDKNGYESEVANIPVPTSTNLFTANYNYNSKNSLAKSAIDFMLFFAAMVE</sequence>
<name>A0A1J4JB92_9EUKA</name>
<keyword evidence="1" id="KW-0732">Signal</keyword>
<evidence type="ECO:0000313" key="3">
    <source>
        <dbReference type="Proteomes" id="UP000179807"/>
    </source>
</evidence>
<comment type="caution">
    <text evidence="2">The sequence shown here is derived from an EMBL/GenBank/DDBJ whole genome shotgun (WGS) entry which is preliminary data.</text>
</comment>
<dbReference type="Proteomes" id="UP000179807">
    <property type="component" value="Unassembled WGS sequence"/>
</dbReference>
<feature type="chain" id="PRO_5012837062" description="DUF5057 domain-containing protein" evidence="1">
    <location>
        <begin position="16"/>
        <end position="2009"/>
    </location>
</feature>